<dbReference type="EMBL" id="MN740811">
    <property type="protein sequence ID" value="QHU12969.1"/>
    <property type="molecule type" value="Genomic_DNA"/>
</dbReference>
<evidence type="ECO:0000313" key="1">
    <source>
        <dbReference type="EMBL" id="QHU12969.1"/>
    </source>
</evidence>
<organism evidence="1">
    <name type="scientific">viral metagenome</name>
    <dbReference type="NCBI Taxonomy" id="1070528"/>
    <lineage>
        <taxon>unclassified sequences</taxon>
        <taxon>metagenomes</taxon>
        <taxon>organismal metagenomes</taxon>
    </lineage>
</organism>
<name>A0A6C0K5I4_9ZZZZ</name>
<protein>
    <submittedName>
        <fullName evidence="1">Uncharacterized protein</fullName>
    </submittedName>
</protein>
<sequence>MSEREAAPLFLTEAQLQAQGKVVNWRNGLKDISGSLFGTPHSMKEIPSIFQKTTNNSTPKKLLPFSYRGAGFKLNAGHSKPKFINIIVPISTEDDTPPYLPKTP</sequence>
<reference evidence="1" key="1">
    <citation type="journal article" date="2020" name="Nature">
        <title>Giant virus diversity and host interactions through global metagenomics.</title>
        <authorList>
            <person name="Schulz F."/>
            <person name="Roux S."/>
            <person name="Paez-Espino D."/>
            <person name="Jungbluth S."/>
            <person name="Walsh D.A."/>
            <person name="Denef V.J."/>
            <person name="McMahon K.D."/>
            <person name="Konstantinidis K.T."/>
            <person name="Eloe-Fadrosh E.A."/>
            <person name="Kyrpides N.C."/>
            <person name="Woyke T."/>
        </authorList>
    </citation>
    <scope>NUCLEOTIDE SEQUENCE</scope>
    <source>
        <strain evidence="1">GVMAG-S-1101172-89</strain>
    </source>
</reference>
<dbReference type="AlphaFoldDB" id="A0A6C0K5I4"/>
<proteinExistence type="predicted"/>
<accession>A0A6C0K5I4</accession>